<organism evidence="1">
    <name type="scientific">Lygus hesperus</name>
    <name type="common">Western plant bug</name>
    <dbReference type="NCBI Taxonomy" id="30085"/>
    <lineage>
        <taxon>Eukaryota</taxon>
        <taxon>Metazoa</taxon>
        <taxon>Ecdysozoa</taxon>
        <taxon>Arthropoda</taxon>
        <taxon>Hexapoda</taxon>
        <taxon>Insecta</taxon>
        <taxon>Pterygota</taxon>
        <taxon>Neoptera</taxon>
        <taxon>Paraneoptera</taxon>
        <taxon>Hemiptera</taxon>
        <taxon>Heteroptera</taxon>
        <taxon>Panheteroptera</taxon>
        <taxon>Cimicomorpha</taxon>
        <taxon>Miridae</taxon>
        <taxon>Mirini</taxon>
        <taxon>Lygus</taxon>
    </lineage>
</organism>
<gene>
    <name evidence="1" type="primary">serS_17</name>
    <name evidence="1" type="ORF">CM83_4147</name>
</gene>
<accession>A0A0A9Y998</accession>
<name>A0A0A9Y998_LYGHE</name>
<keyword evidence="1" id="KW-0436">Ligase</keyword>
<reference evidence="1" key="1">
    <citation type="journal article" date="2014" name="PLoS ONE">
        <title>Transcriptome-Based Identification of ABC Transporters in the Western Tarnished Plant Bug Lygus hesperus.</title>
        <authorList>
            <person name="Hull J.J."/>
            <person name="Chaney K."/>
            <person name="Geib S.M."/>
            <person name="Fabrick J.A."/>
            <person name="Brent C.S."/>
            <person name="Walsh D."/>
            <person name="Lavine L.C."/>
        </authorList>
    </citation>
    <scope>NUCLEOTIDE SEQUENCE</scope>
</reference>
<sequence>LAPLHDDLNKRTKGNETSIHWIALSACSNSQSFLVFPTQFRFFPFKFRPQFVNGQNFVIQRTSVQMLSMSVELEDMKNIPELYKYIRNNNNHLTTTFPKIEVAFRIFLTLPATNCTVYSRKGVFGVSSSEKRQEVNSSRGKTAG</sequence>
<reference evidence="1" key="2">
    <citation type="submission" date="2014-07" db="EMBL/GenBank/DDBJ databases">
        <authorList>
            <person name="Hull J."/>
        </authorList>
    </citation>
    <scope>NUCLEOTIDE SEQUENCE</scope>
</reference>
<dbReference type="EMBL" id="GBHO01017514">
    <property type="protein sequence ID" value="JAG26090.1"/>
    <property type="molecule type" value="Transcribed_RNA"/>
</dbReference>
<dbReference type="AlphaFoldDB" id="A0A0A9Y998"/>
<proteinExistence type="predicted"/>
<feature type="non-terminal residue" evidence="1">
    <location>
        <position position="1"/>
    </location>
</feature>
<evidence type="ECO:0000313" key="1">
    <source>
        <dbReference type="EMBL" id="JAG26090.1"/>
    </source>
</evidence>
<dbReference type="GO" id="GO:0016874">
    <property type="term" value="F:ligase activity"/>
    <property type="evidence" value="ECO:0007669"/>
    <property type="project" value="UniProtKB-KW"/>
</dbReference>
<protein>
    <submittedName>
        <fullName evidence="1">Serine--tRNA ligase</fullName>
    </submittedName>
</protein>